<dbReference type="AlphaFoldDB" id="A0A8T0UF11"/>
<dbReference type="Proteomes" id="UP000823388">
    <property type="component" value="Chromosome 3N"/>
</dbReference>
<reference evidence="1 2" key="1">
    <citation type="submission" date="2020-05" db="EMBL/GenBank/DDBJ databases">
        <title>WGS assembly of Panicum virgatum.</title>
        <authorList>
            <person name="Lovell J.T."/>
            <person name="Jenkins J."/>
            <person name="Shu S."/>
            <person name="Juenger T.E."/>
            <person name="Schmutz J."/>
        </authorList>
    </citation>
    <scope>NUCLEOTIDE SEQUENCE [LARGE SCALE GENOMIC DNA]</scope>
    <source>
        <strain evidence="2">cv. AP13</strain>
    </source>
</reference>
<gene>
    <name evidence="1" type="ORF">PVAP13_3NG141411</name>
</gene>
<accession>A0A8T0UF11</accession>
<organism evidence="1 2">
    <name type="scientific">Panicum virgatum</name>
    <name type="common">Blackwell switchgrass</name>
    <dbReference type="NCBI Taxonomy" id="38727"/>
    <lineage>
        <taxon>Eukaryota</taxon>
        <taxon>Viridiplantae</taxon>
        <taxon>Streptophyta</taxon>
        <taxon>Embryophyta</taxon>
        <taxon>Tracheophyta</taxon>
        <taxon>Spermatophyta</taxon>
        <taxon>Magnoliopsida</taxon>
        <taxon>Liliopsida</taxon>
        <taxon>Poales</taxon>
        <taxon>Poaceae</taxon>
        <taxon>PACMAD clade</taxon>
        <taxon>Panicoideae</taxon>
        <taxon>Panicodae</taxon>
        <taxon>Paniceae</taxon>
        <taxon>Panicinae</taxon>
        <taxon>Panicum</taxon>
        <taxon>Panicum sect. Hiantes</taxon>
    </lineage>
</organism>
<evidence type="ECO:0000313" key="2">
    <source>
        <dbReference type="Proteomes" id="UP000823388"/>
    </source>
</evidence>
<protein>
    <submittedName>
        <fullName evidence="1">Uncharacterized protein</fullName>
    </submittedName>
</protein>
<name>A0A8T0UF11_PANVG</name>
<comment type="caution">
    <text evidence="1">The sequence shown here is derived from an EMBL/GenBank/DDBJ whole genome shotgun (WGS) entry which is preliminary data.</text>
</comment>
<dbReference type="EMBL" id="CM029042">
    <property type="protein sequence ID" value="KAG2619374.1"/>
    <property type="molecule type" value="Genomic_DNA"/>
</dbReference>
<keyword evidence="2" id="KW-1185">Reference proteome</keyword>
<sequence length="99" mass="11413">MDRSLRLKDVHCTQQQARASTRRRWCGSARASTGRTCRGATAAMYTGSLLQRKEQHVRPHPWPPPAVLRSWALLLRSASSWRRRLSPWSTTAKIIYRGR</sequence>
<proteinExistence type="predicted"/>
<evidence type="ECO:0000313" key="1">
    <source>
        <dbReference type="EMBL" id="KAG2619374.1"/>
    </source>
</evidence>